<sequence length="130" mass="14176">MQTSPTIPSLAFLLFAAFSACLHFGPPDLHRYRLPPTDRVCISLTRARFEEPGPLPWHSELRGRGLSDPEIDKSSAYDDGSSTSISRIIKLVSNFCTGKESNKTMNPNKAFATGAAHQAVIASSNILQMV</sequence>
<feature type="chain" id="PRO_5007853722" description="Secreted protein" evidence="4">
    <location>
        <begin position="22"/>
        <end position="130"/>
    </location>
</feature>
<keyword evidence="4" id="KW-0732">Signal</keyword>
<dbReference type="Pfam" id="PF00012">
    <property type="entry name" value="HSP70"/>
    <property type="match status" value="1"/>
</dbReference>
<keyword evidence="1" id="KW-0547">Nucleotide-binding</keyword>
<dbReference type="EMBL" id="KV419406">
    <property type="protein sequence ID" value="KZS93594.1"/>
    <property type="molecule type" value="Genomic_DNA"/>
</dbReference>
<dbReference type="STRING" id="1314777.A0A164UW98"/>
<dbReference type="AlphaFoldDB" id="A0A164UW98"/>
<accession>A0A164UW98</accession>
<feature type="region of interest" description="Disordered" evidence="3">
    <location>
        <begin position="58"/>
        <end position="82"/>
    </location>
</feature>
<feature type="compositionally biased region" description="Basic and acidic residues" evidence="3">
    <location>
        <begin position="59"/>
        <end position="76"/>
    </location>
</feature>
<keyword evidence="2" id="KW-0067">ATP-binding</keyword>
<evidence type="ECO:0000256" key="2">
    <source>
        <dbReference type="ARBA" id="ARBA00022840"/>
    </source>
</evidence>
<reference evidence="5 6" key="1">
    <citation type="journal article" date="2016" name="Mol. Biol. Evol.">
        <title>Comparative Genomics of Early-Diverging Mushroom-Forming Fungi Provides Insights into the Origins of Lignocellulose Decay Capabilities.</title>
        <authorList>
            <person name="Nagy L.G."/>
            <person name="Riley R."/>
            <person name="Tritt A."/>
            <person name="Adam C."/>
            <person name="Daum C."/>
            <person name="Floudas D."/>
            <person name="Sun H."/>
            <person name="Yadav J.S."/>
            <person name="Pangilinan J."/>
            <person name="Larsson K.H."/>
            <person name="Matsuura K."/>
            <person name="Barry K."/>
            <person name="Labutti K."/>
            <person name="Kuo R."/>
            <person name="Ohm R.A."/>
            <person name="Bhattacharya S.S."/>
            <person name="Shirouzu T."/>
            <person name="Yoshinaga Y."/>
            <person name="Martin F.M."/>
            <person name="Grigoriev I.V."/>
            <person name="Hibbett D.S."/>
        </authorList>
    </citation>
    <scope>NUCLEOTIDE SEQUENCE [LARGE SCALE GENOMIC DNA]</scope>
    <source>
        <strain evidence="5 6">HHB9708</strain>
    </source>
</reference>
<evidence type="ECO:0000313" key="6">
    <source>
        <dbReference type="Proteomes" id="UP000076722"/>
    </source>
</evidence>
<evidence type="ECO:0000313" key="5">
    <source>
        <dbReference type="EMBL" id="KZS93594.1"/>
    </source>
</evidence>
<proteinExistence type="predicted"/>
<name>A0A164UW98_9AGAM</name>
<evidence type="ECO:0008006" key="7">
    <source>
        <dbReference type="Google" id="ProtNLM"/>
    </source>
</evidence>
<dbReference type="Gene3D" id="3.30.420.40">
    <property type="match status" value="2"/>
</dbReference>
<dbReference type="GO" id="GO:0140662">
    <property type="term" value="F:ATP-dependent protein folding chaperone"/>
    <property type="evidence" value="ECO:0007669"/>
    <property type="project" value="InterPro"/>
</dbReference>
<evidence type="ECO:0000256" key="3">
    <source>
        <dbReference type="SAM" id="MobiDB-lite"/>
    </source>
</evidence>
<keyword evidence="6" id="KW-1185">Reference proteome</keyword>
<feature type="signal peptide" evidence="4">
    <location>
        <begin position="1"/>
        <end position="21"/>
    </location>
</feature>
<organism evidence="5 6">
    <name type="scientific">Sistotremastrum niveocremeum HHB9708</name>
    <dbReference type="NCBI Taxonomy" id="1314777"/>
    <lineage>
        <taxon>Eukaryota</taxon>
        <taxon>Fungi</taxon>
        <taxon>Dikarya</taxon>
        <taxon>Basidiomycota</taxon>
        <taxon>Agaricomycotina</taxon>
        <taxon>Agaricomycetes</taxon>
        <taxon>Sistotremastrales</taxon>
        <taxon>Sistotremastraceae</taxon>
        <taxon>Sertulicium</taxon>
        <taxon>Sertulicium niveocremeum</taxon>
    </lineage>
</organism>
<dbReference type="Proteomes" id="UP000076722">
    <property type="component" value="Unassembled WGS sequence"/>
</dbReference>
<evidence type="ECO:0000256" key="1">
    <source>
        <dbReference type="ARBA" id="ARBA00022741"/>
    </source>
</evidence>
<gene>
    <name evidence="5" type="ORF">SISNIDRAFT_465784</name>
</gene>
<dbReference type="GO" id="GO:0005524">
    <property type="term" value="F:ATP binding"/>
    <property type="evidence" value="ECO:0007669"/>
    <property type="project" value="UniProtKB-KW"/>
</dbReference>
<evidence type="ECO:0000256" key="4">
    <source>
        <dbReference type="SAM" id="SignalP"/>
    </source>
</evidence>
<protein>
    <recommendedName>
        <fullName evidence="7">Secreted protein</fullName>
    </recommendedName>
</protein>
<dbReference type="InterPro" id="IPR013126">
    <property type="entry name" value="Hsp_70_fam"/>
</dbReference>